<keyword evidence="14" id="KW-1185">Reference proteome</keyword>
<evidence type="ECO:0000256" key="2">
    <source>
        <dbReference type="ARBA" id="ARBA00002631"/>
    </source>
</evidence>
<evidence type="ECO:0000256" key="1">
    <source>
        <dbReference type="ARBA" id="ARBA00001400"/>
    </source>
</evidence>
<dbReference type="HOGENOM" id="CLU_032162_3_1_7"/>
<name>Q6MHP0_BDEBA</name>
<evidence type="ECO:0000256" key="5">
    <source>
        <dbReference type="ARBA" id="ARBA00018429"/>
    </source>
</evidence>
<dbReference type="CDD" id="cd10027">
    <property type="entry name" value="UDG-F1-like"/>
    <property type="match status" value="1"/>
</dbReference>
<dbReference type="Pfam" id="PF03167">
    <property type="entry name" value="UDG"/>
    <property type="match status" value="1"/>
</dbReference>
<evidence type="ECO:0000313" key="13">
    <source>
        <dbReference type="EMBL" id="CAE78292.1"/>
    </source>
</evidence>
<feature type="domain" description="Uracil-DNA glycosylase-like" evidence="12">
    <location>
        <begin position="89"/>
        <end position="249"/>
    </location>
</feature>
<evidence type="ECO:0000256" key="11">
    <source>
        <dbReference type="RuleBase" id="RU003780"/>
    </source>
</evidence>
<dbReference type="FunFam" id="3.40.470.10:FF:000001">
    <property type="entry name" value="Uracil-DNA glycosylase"/>
    <property type="match status" value="1"/>
</dbReference>
<evidence type="ECO:0000256" key="8">
    <source>
        <dbReference type="ARBA" id="ARBA00023204"/>
    </source>
</evidence>
<dbReference type="EC" id="3.2.2.27" evidence="4 9"/>
<reference evidence="13 14" key="1">
    <citation type="journal article" date="2004" name="Science">
        <title>A predator unmasked: life cycle of Bdellovibrio bacteriovorus from a genomic perspective.</title>
        <authorList>
            <person name="Rendulic S."/>
            <person name="Jagtap P."/>
            <person name="Rosinus A."/>
            <person name="Eppinger M."/>
            <person name="Baar C."/>
            <person name="Lanz C."/>
            <person name="Keller H."/>
            <person name="Lambert C."/>
            <person name="Evans K.J."/>
            <person name="Goesmann A."/>
            <person name="Meyer F."/>
            <person name="Sockett R.E."/>
            <person name="Schuster S.C."/>
        </authorList>
    </citation>
    <scope>NUCLEOTIDE SEQUENCE [LARGE SCALE GENOMIC DNA]</scope>
    <source>
        <strain evidence="14">ATCC 15356 / DSM 50701 / NCIMB 9529 / HD100</strain>
    </source>
</reference>
<dbReference type="InterPro" id="IPR002043">
    <property type="entry name" value="UDG_fam1"/>
</dbReference>
<evidence type="ECO:0000256" key="4">
    <source>
        <dbReference type="ARBA" id="ARBA00012030"/>
    </source>
</evidence>
<comment type="similarity">
    <text evidence="3 9 11">Belongs to the uracil-DNA glycosylase (UDG) superfamily. UNG family.</text>
</comment>
<dbReference type="PROSITE" id="PS00130">
    <property type="entry name" value="U_DNA_GLYCOSYLASE"/>
    <property type="match status" value="1"/>
</dbReference>
<comment type="catalytic activity">
    <reaction evidence="1 9 11">
        <text>Hydrolyzes single-stranded DNA or mismatched double-stranded DNA and polynucleotides, releasing free uracil.</text>
        <dbReference type="EC" id="3.2.2.27"/>
    </reaction>
</comment>
<keyword evidence="9" id="KW-0963">Cytoplasm</keyword>
<dbReference type="InterPro" id="IPR018085">
    <property type="entry name" value="Ura-DNA_Glyclase_AS"/>
</dbReference>
<dbReference type="KEGG" id="bba:Bd3500"/>
<evidence type="ECO:0000256" key="10">
    <source>
        <dbReference type="PROSITE-ProRule" id="PRU10072"/>
    </source>
</evidence>
<dbReference type="eggNOG" id="COG0692">
    <property type="taxonomic scope" value="Bacteria"/>
</dbReference>
<dbReference type="NCBIfam" id="NF003589">
    <property type="entry name" value="PRK05254.1-2"/>
    <property type="match status" value="1"/>
</dbReference>
<sequence length="262" mass="29780">MSGQEDWHRKNNLKSNRFALESRTWTMDLCQIEMENINSEIKLDSSWKQHLHLEFETERMQKLNKFLSAEYKAGKTIYPHGDDYFAAMNLTPFDKVKVVIVGQDPYHGPGQAHGLCFSVQDGVRFPPSLRNIFKELHDDVGATIPQSGSLTKWAQEGVLLLNAVLTVEDGKAAAHQGKGWEEFTDKIIHVLNEEKENLVFILWGSYAQKKASFVDRKKHLVLEAVHPSPLSAHRGFFGTKPFSKTNAYLKSKGIGEINWNLV</sequence>
<dbReference type="NCBIfam" id="NF003588">
    <property type="entry name" value="PRK05254.1-1"/>
    <property type="match status" value="1"/>
</dbReference>
<accession>Q6MHP0</accession>
<dbReference type="SMART" id="SM00987">
    <property type="entry name" value="UreE_C"/>
    <property type="match status" value="1"/>
</dbReference>
<keyword evidence="8 9" id="KW-0234">DNA repair</keyword>
<keyword evidence="6 9" id="KW-0227">DNA damage</keyword>
<dbReference type="STRING" id="264462.Bd3500"/>
<dbReference type="InterPro" id="IPR036895">
    <property type="entry name" value="Uracil-DNA_glycosylase-like_sf"/>
</dbReference>
<evidence type="ECO:0000256" key="9">
    <source>
        <dbReference type="HAMAP-Rule" id="MF_00148"/>
    </source>
</evidence>
<dbReference type="SMART" id="SM00986">
    <property type="entry name" value="UDG"/>
    <property type="match status" value="1"/>
</dbReference>
<keyword evidence="7 9" id="KW-0378">Hydrolase</keyword>
<dbReference type="NCBIfam" id="NF003591">
    <property type="entry name" value="PRK05254.1-4"/>
    <property type="match status" value="1"/>
</dbReference>
<dbReference type="NCBIfam" id="NF003592">
    <property type="entry name" value="PRK05254.1-5"/>
    <property type="match status" value="1"/>
</dbReference>
<dbReference type="GO" id="GO:0004844">
    <property type="term" value="F:uracil DNA N-glycosylase activity"/>
    <property type="evidence" value="ECO:0007669"/>
    <property type="project" value="UniProtKB-UniRule"/>
</dbReference>
<dbReference type="PANTHER" id="PTHR11264:SF0">
    <property type="entry name" value="URACIL-DNA GLYCOSYLASE"/>
    <property type="match status" value="1"/>
</dbReference>
<dbReference type="Gene3D" id="3.40.470.10">
    <property type="entry name" value="Uracil-DNA glycosylase-like domain"/>
    <property type="match status" value="1"/>
</dbReference>
<organism evidence="13 14">
    <name type="scientific">Bdellovibrio bacteriovorus (strain ATCC 15356 / DSM 50701 / NCIMB 9529 / HD100)</name>
    <dbReference type="NCBI Taxonomy" id="264462"/>
    <lineage>
        <taxon>Bacteria</taxon>
        <taxon>Pseudomonadati</taxon>
        <taxon>Bdellovibrionota</taxon>
        <taxon>Bdellovibrionia</taxon>
        <taxon>Bdellovibrionales</taxon>
        <taxon>Pseudobdellovibrionaceae</taxon>
        <taxon>Bdellovibrio</taxon>
    </lineage>
</organism>
<keyword evidence="13" id="KW-0326">Glycosidase</keyword>
<dbReference type="EMBL" id="BX842655">
    <property type="protein sequence ID" value="CAE78292.1"/>
    <property type="molecule type" value="Genomic_DNA"/>
</dbReference>
<evidence type="ECO:0000313" key="14">
    <source>
        <dbReference type="Proteomes" id="UP000008080"/>
    </source>
</evidence>
<gene>
    <name evidence="9" type="primary">ung</name>
    <name evidence="13" type="ordered locus">Bd3500</name>
</gene>
<proteinExistence type="inferred from homology"/>
<evidence type="ECO:0000256" key="3">
    <source>
        <dbReference type="ARBA" id="ARBA00008184"/>
    </source>
</evidence>
<feature type="active site" description="Proton acceptor" evidence="9 10">
    <location>
        <position position="104"/>
    </location>
</feature>
<evidence type="ECO:0000256" key="6">
    <source>
        <dbReference type="ARBA" id="ARBA00022763"/>
    </source>
</evidence>
<evidence type="ECO:0000256" key="7">
    <source>
        <dbReference type="ARBA" id="ARBA00022801"/>
    </source>
</evidence>
<comment type="subcellular location">
    <subcellularLocation>
        <location evidence="9">Cytoplasm</location>
    </subcellularLocation>
</comment>
<dbReference type="AlphaFoldDB" id="Q6MHP0"/>
<comment type="function">
    <text evidence="2 9 11">Excises uracil residues from the DNA which can arise as a result of misincorporation of dUMP residues by DNA polymerase or due to deamination of cytosine.</text>
</comment>
<dbReference type="PANTHER" id="PTHR11264">
    <property type="entry name" value="URACIL-DNA GLYCOSYLASE"/>
    <property type="match status" value="1"/>
</dbReference>
<dbReference type="GO" id="GO:0005737">
    <property type="term" value="C:cytoplasm"/>
    <property type="evidence" value="ECO:0007669"/>
    <property type="project" value="UniProtKB-SubCell"/>
</dbReference>
<dbReference type="Proteomes" id="UP000008080">
    <property type="component" value="Chromosome"/>
</dbReference>
<dbReference type="GO" id="GO:0097510">
    <property type="term" value="P:base-excision repair, AP site formation via deaminated base removal"/>
    <property type="evidence" value="ECO:0007669"/>
    <property type="project" value="TreeGrafter"/>
</dbReference>
<dbReference type="NCBIfam" id="TIGR00628">
    <property type="entry name" value="ung"/>
    <property type="match status" value="1"/>
</dbReference>
<dbReference type="InterPro" id="IPR005122">
    <property type="entry name" value="Uracil-DNA_glycosylase-like"/>
</dbReference>
<evidence type="ECO:0000259" key="12">
    <source>
        <dbReference type="SMART" id="SM00986"/>
    </source>
</evidence>
<protein>
    <recommendedName>
        <fullName evidence="5 9">Uracil-DNA glycosylase</fullName>
        <shortName evidence="9">UDG</shortName>
        <ecNumber evidence="4 9">3.2.2.27</ecNumber>
    </recommendedName>
</protein>
<dbReference type="SUPFAM" id="SSF52141">
    <property type="entry name" value="Uracil-DNA glycosylase-like"/>
    <property type="match status" value="1"/>
</dbReference>
<dbReference type="HAMAP" id="MF_00148">
    <property type="entry name" value="UDG"/>
    <property type="match status" value="1"/>
</dbReference>